<organism evidence="3 4">
    <name type="scientific">Camellia sinensis var. sinensis</name>
    <name type="common">China tea</name>
    <dbReference type="NCBI Taxonomy" id="542762"/>
    <lineage>
        <taxon>Eukaryota</taxon>
        <taxon>Viridiplantae</taxon>
        <taxon>Streptophyta</taxon>
        <taxon>Embryophyta</taxon>
        <taxon>Tracheophyta</taxon>
        <taxon>Spermatophyta</taxon>
        <taxon>Magnoliopsida</taxon>
        <taxon>eudicotyledons</taxon>
        <taxon>Gunneridae</taxon>
        <taxon>Pentapetalae</taxon>
        <taxon>asterids</taxon>
        <taxon>Ericales</taxon>
        <taxon>Theaceae</taxon>
        <taxon>Camellia</taxon>
    </lineage>
</organism>
<evidence type="ECO:0000259" key="2">
    <source>
        <dbReference type="Pfam" id="PF26584"/>
    </source>
</evidence>
<dbReference type="AlphaFoldDB" id="A0A4S4EFL4"/>
<protein>
    <submittedName>
        <fullName evidence="3">Uncharacterized protein</fullName>
    </submittedName>
</protein>
<evidence type="ECO:0000313" key="3">
    <source>
        <dbReference type="EMBL" id="THG15193.1"/>
    </source>
</evidence>
<dbReference type="Pfam" id="PF26584">
    <property type="entry name" value="At1g61900"/>
    <property type="match status" value="1"/>
</dbReference>
<dbReference type="Pfam" id="PF19160">
    <property type="entry name" value="SPARK"/>
    <property type="match status" value="1"/>
</dbReference>
<evidence type="ECO:0000313" key="4">
    <source>
        <dbReference type="Proteomes" id="UP000306102"/>
    </source>
</evidence>
<feature type="domain" description="At1g61900-like C-terminal" evidence="2">
    <location>
        <begin position="639"/>
        <end position="712"/>
    </location>
</feature>
<dbReference type="GO" id="GO:0005886">
    <property type="term" value="C:plasma membrane"/>
    <property type="evidence" value="ECO:0007669"/>
    <property type="project" value="TreeGrafter"/>
</dbReference>
<comment type="caution">
    <text evidence="3">The sequence shown here is derived from an EMBL/GenBank/DDBJ whole genome shotgun (WGS) entry which is preliminary data.</text>
</comment>
<dbReference type="InterPro" id="IPR040336">
    <property type="entry name" value="At1g61900-like"/>
</dbReference>
<dbReference type="PANTHER" id="PTHR33831:SF5">
    <property type="entry name" value="OS07G0102300 PROTEIN"/>
    <property type="match status" value="1"/>
</dbReference>
<gene>
    <name evidence="3" type="ORF">TEA_009966</name>
</gene>
<dbReference type="STRING" id="542762.A0A4S4EFL4"/>
<dbReference type="PANTHER" id="PTHR33831">
    <property type="entry name" value="GPI-ANCHORED PROTEIN"/>
    <property type="match status" value="1"/>
</dbReference>
<sequence>MTPPYSVLYNVMTPPYSVLYNVMTPPYSVLYNVMTPPYSVLYNVMTPPYSVLYNVMTPPYSVLYNVMTPPYSVLYNVMTPPYSVLYNVMTPPYSVLYNVMTPPYSVLYNVMTPPYSVLYNVMTPPYSVLYNVMTPPYSVLYNVMTPPYSVLYNVMTPPYSVLYNPQSRHERWNGSRSHYQSSHCASVVSLFAFLTLVHSRYDDVLSAWSFKGNHLTCPIAQVIITLEWGDHDSVNPPFKSKAKALLLSPRVSSPRECSLRCPVKLFQPDRAVLKALANMMVQAAVLSSNDSCGLSHFHPNRMQVGKRSIDIKREGQRSRSYSIDYVKSSSNRLHFTFLKSSRSNKYLRDEKAVVVSFMVHSLGSVMVFWKIAKGRVFGLHESCCSPLDYFKSSVIKDTRTDALSPQISPSAAPQPLYPLLAPLPLTPFTNNTVPKLSGMCMLNFAAVESMLSMTSIDCAATFAPFLANVICCPQLEATLVVLIGQSSKDTNMLALNGTLAKHCLSDFDQLLVGQGASDILQQICSIRPSNLTAASCPVKDVNEFESTVDGSMLLEACEKIDVVNECCNQICQNAISEAARKLALKAYDLLSIDGSPALSDHSARVDDCKIIVHRWLASKLDPLRAKDVLRGVSNCNVNKVCPLVFPNISHVAKGCGNGIRNQAACCNAMESYVSHLQKQSFITNLQALNCAASLGMKLQKANITENVYYLCRISLKDFSLQESGCLLPSLPSDATFDKSAGVTVVCDLNDNIPAPWPSTFQGPASSCNKTVKLPALPAAASGQSAKPYCLIVHEYQQQRCGSFIVTEETLIWVYICALELRFLRALHGSEITGGGGEKAKAGLEIERLAQSLEQVASSSQFSRELISALLPSVIQAGRSFQCRYNVSSSLCGVNGFHDYPLNFSRAIRRTRKADEVI</sequence>
<dbReference type="Proteomes" id="UP000306102">
    <property type="component" value="Unassembled WGS sequence"/>
</dbReference>
<dbReference type="InterPro" id="IPR059003">
    <property type="entry name" value="At1g61900_C"/>
</dbReference>
<dbReference type="InterPro" id="IPR043891">
    <property type="entry name" value="SPARK"/>
</dbReference>
<accession>A0A4S4EFL4</accession>
<proteinExistence type="predicted"/>
<keyword evidence="4" id="KW-1185">Reference proteome</keyword>
<evidence type="ECO:0000259" key="1">
    <source>
        <dbReference type="Pfam" id="PF19160"/>
    </source>
</evidence>
<dbReference type="EMBL" id="SDRB02004875">
    <property type="protein sequence ID" value="THG15193.1"/>
    <property type="molecule type" value="Genomic_DNA"/>
</dbReference>
<reference evidence="3 4" key="1">
    <citation type="journal article" date="2018" name="Proc. Natl. Acad. Sci. U.S.A.">
        <title>Draft genome sequence of Camellia sinensis var. sinensis provides insights into the evolution of the tea genome and tea quality.</title>
        <authorList>
            <person name="Wei C."/>
            <person name="Yang H."/>
            <person name="Wang S."/>
            <person name="Zhao J."/>
            <person name="Liu C."/>
            <person name="Gao L."/>
            <person name="Xia E."/>
            <person name="Lu Y."/>
            <person name="Tai Y."/>
            <person name="She G."/>
            <person name="Sun J."/>
            <person name="Cao H."/>
            <person name="Tong W."/>
            <person name="Gao Q."/>
            <person name="Li Y."/>
            <person name="Deng W."/>
            <person name="Jiang X."/>
            <person name="Wang W."/>
            <person name="Chen Q."/>
            <person name="Zhang S."/>
            <person name="Li H."/>
            <person name="Wu J."/>
            <person name="Wang P."/>
            <person name="Li P."/>
            <person name="Shi C."/>
            <person name="Zheng F."/>
            <person name="Jian J."/>
            <person name="Huang B."/>
            <person name="Shan D."/>
            <person name="Shi M."/>
            <person name="Fang C."/>
            <person name="Yue Y."/>
            <person name="Li F."/>
            <person name="Li D."/>
            <person name="Wei S."/>
            <person name="Han B."/>
            <person name="Jiang C."/>
            <person name="Yin Y."/>
            <person name="Xia T."/>
            <person name="Zhang Z."/>
            <person name="Bennetzen J.L."/>
            <person name="Zhao S."/>
            <person name="Wan X."/>
        </authorList>
    </citation>
    <scope>NUCLEOTIDE SEQUENCE [LARGE SCALE GENOMIC DNA]</scope>
    <source>
        <strain evidence="4">cv. Shuchazao</strain>
        <tissue evidence="3">Leaf</tissue>
    </source>
</reference>
<name>A0A4S4EFL4_CAMSN</name>
<feature type="domain" description="SPARK" evidence="1">
    <location>
        <begin position="437"/>
        <end position="583"/>
    </location>
</feature>